<dbReference type="AlphaFoldDB" id="A0A419T3H9"/>
<evidence type="ECO:0000313" key="2">
    <source>
        <dbReference type="EMBL" id="RKD32100.1"/>
    </source>
</evidence>
<protein>
    <recommendedName>
        <fullName evidence="1">Regulatory protein YycH domain-containing protein</fullName>
    </recommendedName>
</protein>
<dbReference type="EMBL" id="MCIB01000013">
    <property type="protein sequence ID" value="RKD32100.1"/>
    <property type="molecule type" value="Genomic_DNA"/>
</dbReference>
<dbReference type="Gene3D" id="3.30.310.160">
    <property type="entry name" value="YycH protein, domain 2"/>
    <property type="match status" value="1"/>
</dbReference>
<accession>A0A419T3H9</accession>
<name>A0A419T3H9_9FIRM</name>
<evidence type="ECO:0000313" key="3">
    <source>
        <dbReference type="Proteomes" id="UP000284177"/>
    </source>
</evidence>
<dbReference type="Proteomes" id="UP000284177">
    <property type="component" value="Unassembled WGS sequence"/>
</dbReference>
<dbReference type="InterPro" id="IPR042274">
    <property type="entry name" value="YycH/YycI_2"/>
</dbReference>
<sequence>MGKENIKTLFLILLVVTSIVLTKQLWVEVPYRLFPSFIEKNSNENVKYNYILEDIITPEKYLVSFGNNYTMLYSGESDDLWNEMKKVLKTVLGSSNVRLKKISSKEFLDYKIKRSASFYFSLNISTHIFTKVLDVNPKVPIYDNLTYIKSIHFYLDKEPFLVLSNGQSYFKLDNLNIDITAIDKLHKTIEEEDYTKYYSLKEIWGIDNDIYIPLTIKYNLPDIYVKSEINTNDDSRVESIARLFFGDELDYARKIIESNGSIIYLYNQKGLKISEDGILEYFDSIDEPIVDRNLYLSLNTAVNFITKHIGWPKDAYLSSIKEIEYDKNKGYQFSFTYKINGVPVVPNNEKIKSSIKIEVFNEYVKSYVRYIRDIDIPRSVSISINKAMSPKDVIEKNLELIKQDYIINNNLENTKVENYEILASINEISLKYYDPSSKKSGEELIPVWEININGVEYLFNIYNGNVVNGGGIFGKE</sequence>
<dbReference type="InterPro" id="IPR009996">
    <property type="entry name" value="YycH"/>
</dbReference>
<dbReference type="RefSeq" id="WP_120168957.1">
    <property type="nucleotide sequence ID" value="NZ_MCIB01000013.1"/>
</dbReference>
<keyword evidence="3" id="KW-1185">Reference proteome</keyword>
<evidence type="ECO:0000259" key="1">
    <source>
        <dbReference type="Pfam" id="PF07435"/>
    </source>
</evidence>
<gene>
    <name evidence="2" type="ORF">BET03_11560</name>
</gene>
<dbReference type="Pfam" id="PF07435">
    <property type="entry name" value="YycH"/>
    <property type="match status" value="1"/>
</dbReference>
<comment type="caution">
    <text evidence="2">The sequence shown here is derived from an EMBL/GenBank/DDBJ whole genome shotgun (WGS) entry which is preliminary data.</text>
</comment>
<feature type="domain" description="Regulatory protein YycH" evidence="1">
    <location>
        <begin position="4"/>
        <end position="454"/>
    </location>
</feature>
<dbReference type="OrthoDB" id="1696612at2"/>
<reference evidence="2 3" key="1">
    <citation type="submission" date="2016-08" db="EMBL/GenBank/DDBJ databases">
        <title>Novel Firmicutes and Novel Genomes.</title>
        <authorList>
            <person name="Poppleton D.I."/>
            <person name="Gribaldo S."/>
        </authorList>
    </citation>
    <scope>NUCLEOTIDE SEQUENCE [LARGE SCALE GENOMIC DNA]</scope>
    <source>
        <strain evidence="2 3">CTT3</strain>
    </source>
</reference>
<proteinExistence type="predicted"/>
<organism evidence="2 3">
    <name type="scientific">Thermohalobacter berrensis</name>
    <dbReference type="NCBI Taxonomy" id="99594"/>
    <lineage>
        <taxon>Bacteria</taxon>
        <taxon>Bacillati</taxon>
        <taxon>Bacillota</taxon>
        <taxon>Tissierellia</taxon>
        <taxon>Tissierellales</taxon>
        <taxon>Thermohalobacteraceae</taxon>
        <taxon>Thermohalobacter</taxon>
    </lineage>
</organism>